<dbReference type="OrthoDB" id="331763at2759"/>
<dbReference type="VEuPathDB" id="VectorBase:HLOH_060871"/>
<evidence type="ECO:0000313" key="2">
    <source>
        <dbReference type="EMBL" id="KAH9375719.1"/>
    </source>
</evidence>
<gene>
    <name evidence="2" type="ORF">HPB48_009164</name>
</gene>
<keyword evidence="3" id="KW-1185">Reference proteome</keyword>
<comment type="caution">
    <text evidence="2">The sequence shown here is derived from an EMBL/GenBank/DDBJ whole genome shotgun (WGS) entry which is preliminary data.</text>
</comment>
<dbReference type="Proteomes" id="UP000821853">
    <property type="component" value="Chromosome 5"/>
</dbReference>
<feature type="compositionally biased region" description="Basic and acidic residues" evidence="1">
    <location>
        <begin position="87"/>
        <end position="96"/>
    </location>
</feature>
<evidence type="ECO:0000313" key="3">
    <source>
        <dbReference type="Proteomes" id="UP000821853"/>
    </source>
</evidence>
<dbReference type="AlphaFoldDB" id="A0A9J6GME9"/>
<protein>
    <submittedName>
        <fullName evidence="2">Uncharacterized protein</fullName>
    </submittedName>
</protein>
<evidence type="ECO:0000256" key="1">
    <source>
        <dbReference type="SAM" id="MobiDB-lite"/>
    </source>
</evidence>
<accession>A0A9J6GME9</accession>
<feature type="region of interest" description="Disordered" evidence="1">
    <location>
        <begin position="69"/>
        <end position="97"/>
    </location>
</feature>
<reference evidence="2 3" key="1">
    <citation type="journal article" date="2020" name="Cell">
        <title>Large-Scale Comparative Analyses of Tick Genomes Elucidate Their Genetic Diversity and Vector Capacities.</title>
        <authorList>
            <consortium name="Tick Genome and Microbiome Consortium (TIGMIC)"/>
            <person name="Jia N."/>
            <person name="Wang J."/>
            <person name="Shi W."/>
            <person name="Du L."/>
            <person name="Sun Y."/>
            <person name="Zhan W."/>
            <person name="Jiang J.F."/>
            <person name="Wang Q."/>
            <person name="Zhang B."/>
            <person name="Ji P."/>
            <person name="Bell-Sakyi L."/>
            <person name="Cui X.M."/>
            <person name="Yuan T.T."/>
            <person name="Jiang B.G."/>
            <person name="Yang W.F."/>
            <person name="Lam T.T."/>
            <person name="Chang Q.C."/>
            <person name="Ding S.J."/>
            <person name="Wang X.J."/>
            <person name="Zhu J.G."/>
            <person name="Ruan X.D."/>
            <person name="Zhao L."/>
            <person name="Wei J.T."/>
            <person name="Ye R.Z."/>
            <person name="Que T.C."/>
            <person name="Du C.H."/>
            <person name="Zhou Y.H."/>
            <person name="Cheng J.X."/>
            <person name="Dai P.F."/>
            <person name="Guo W.B."/>
            <person name="Han X.H."/>
            <person name="Huang E.J."/>
            <person name="Li L.F."/>
            <person name="Wei W."/>
            <person name="Gao Y.C."/>
            <person name="Liu J.Z."/>
            <person name="Shao H.Z."/>
            <person name="Wang X."/>
            <person name="Wang C.C."/>
            <person name="Yang T.C."/>
            <person name="Huo Q.B."/>
            <person name="Li W."/>
            <person name="Chen H.Y."/>
            <person name="Chen S.E."/>
            <person name="Zhou L.G."/>
            <person name="Ni X.B."/>
            <person name="Tian J.H."/>
            <person name="Sheng Y."/>
            <person name="Liu T."/>
            <person name="Pan Y.S."/>
            <person name="Xia L.Y."/>
            <person name="Li J."/>
            <person name="Zhao F."/>
            <person name="Cao W.C."/>
        </authorList>
    </citation>
    <scope>NUCLEOTIDE SEQUENCE [LARGE SCALE GENOMIC DNA]</scope>
    <source>
        <strain evidence="2">HaeL-2018</strain>
    </source>
</reference>
<proteinExistence type="predicted"/>
<name>A0A9J6GME9_HAELO</name>
<dbReference type="EMBL" id="JABSTR010000007">
    <property type="protein sequence ID" value="KAH9375719.1"/>
    <property type="molecule type" value="Genomic_DNA"/>
</dbReference>
<organism evidence="2 3">
    <name type="scientific">Haemaphysalis longicornis</name>
    <name type="common">Bush tick</name>
    <dbReference type="NCBI Taxonomy" id="44386"/>
    <lineage>
        <taxon>Eukaryota</taxon>
        <taxon>Metazoa</taxon>
        <taxon>Ecdysozoa</taxon>
        <taxon>Arthropoda</taxon>
        <taxon>Chelicerata</taxon>
        <taxon>Arachnida</taxon>
        <taxon>Acari</taxon>
        <taxon>Parasitiformes</taxon>
        <taxon>Ixodida</taxon>
        <taxon>Ixodoidea</taxon>
        <taxon>Ixodidae</taxon>
        <taxon>Haemaphysalinae</taxon>
        <taxon>Haemaphysalis</taxon>
    </lineage>
</organism>
<sequence>MVLGDLKSKGGVSKLNEHLSQRNYIEGHHPSQTEVPSYDALSGAPPHAARWYRHIGFISPTEPSAFVRQDGAAAASKAAENGDDGDNEAKKARQERLQVGASATLGVASMLRGALPP</sequence>